<organism evidence="2 3">
    <name type="scientific">Asparagus officinalis</name>
    <name type="common">Garden asparagus</name>
    <dbReference type="NCBI Taxonomy" id="4686"/>
    <lineage>
        <taxon>Eukaryota</taxon>
        <taxon>Viridiplantae</taxon>
        <taxon>Streptophyta</taxon>
        <taxon>Embryophyta</taxon>
        <taxon>Tracheophyta</taxon>
        <taxon>Spermatophyta</taxon>
        <taxon>Magnoliopsida</taxon>
        <taxon>Liliopsida</taxon>
        <taxon>Asparagales</taxon>
        <taxon>Asparagaceae</taxon>
        <taxon>Asparagoideae</taxon>
        <taxon>Asparagus</taxon>
    </lineage>
</organism>
<dbReference type="Proteomes" id="UP000243459">
    <property type="component" value="Chromosome 2"/>
</dbReference>
<feature type="compositionally biased region" description="Basic and acidic residues" evidence="1">
    <location>
        <begin position="289"/>
        <end position="313"/>
    </location>
</feature>
<feature type="compositionally biased region" description="Polar residues" evidence="1">
    <location>
        <begin position="99"/>
        <end position="109"/>
    </location>
</feature>
<feature type="compositionally biased region" description="Pro residues" evidence="1">
    <location>
        <begin position="31"/>
        <end position="45"/>
    </location>
</feature>
<feature type="region of interest" description="Disordered" evidence="1">
    <location>
        <begin position="238"/>
        <end position="262"/>
    </location>
</feature>
<protein>
    <submittedName>
        <fullName evidence="2">Uncharacterized protein</fullName>
    </submittedName>
</protein>
<dbReference type="AlphaFoldDB" id="A0A5P1FER3"/>
<accession>A0A5P1FER3</accession>
<gene>
    <name evidence="2" type="ORF">A4U43_C02F530</name>
</gene>
<feature type="region of interest" description="Disordered" evidence="1">
    <location>
        <begin position="376"/>
        <end position="395"/>
    </location>
</feature>
<dbReference type="Gramene" id="ONK76856">
    <property type="protein sequence ID" value="ONK76856"/>
    <property type="gene ID" value="A4U43_C02F530"/>
</dbReference>
<feature type="region of interest" description="Disordered" evidence="1">
    <location>
        <begin position="70"/>
        <end position="121"/>
    </location>
</feature>
<feature type="region of interest" description="Disordered" evidence="1">
    <location>
        <begin position="204"/>
        <end position="223"/>
    </location>
</feature>
<evidence type="ECO:0000313" key="3">
    <source>
        <dbReference type="Proteomes" id="UP000243459"/>
    </source>
</evidence>
<name>A0A5P1FER3_ASPOF</name>
<keyword evidence="3" id="KW-1185">Reference proteome</keyword>
<feature type="region of interest" description="Disordered" evidence="1">
    <location>
        <begin position="150"/>
        <end position="192"/>
    </location>
</feature>
<feature type="compositionally biased region" description="Polar residues" evidence="1">
    <location>
        <begin position="213"/>
        <end position="223"/>
    </location>
</feature>
<evidence type="ECO:0000256" key="1">
    <source>
        <dbReference type="SAM" id="MobiDB-lite"/>
    </source>
</evidence>
<sequence>MPGAPQQHPMLIHPQQQAVSSQHPPIHMHPQPQPHPHPQMPPPQPSAHSQQSYPLPVPSAWRQHPMLMHPQQQGMSTQHSQSQGHLPPHQHLQVHPLKSHTTMPSQQQPAMPLPYGPGNLHPMQQQIQQAAQLCQFQQQAQRPLHPGQVLQQGSVHQHQHHPHKQSYMQQPAPRRPHPQLNYPPGHVFPPHQAQATNEQLPNQSYMGRANCSVPASSELPSGPIQQTLASHFESQAGVLPASPANPQQRASTLKRVGQMPPSEDGFLVKIAEGTKEREQILESASDSISELKDGEAARDAKEKESHTRNENKNGSKLHAKNVNVDGSMVKIPGEVTEGSHVVNVHDGEKKVEGQEGKFGEKSYEQFKGEDTHLVSKLHTQPGPDMSVKWGASTTF</sequence>
<evidence type="ECO:0000313" key="2">
    <source>
        <dbReference type="EMBL" id="ONK76856.1"/>
    </source>
</evidence>
<feature type="region of interest" description="Disordered" evidence="1">
    <location>
        <begin position="1"/>
        <end position="58"/>
    </location>
</feature>
<reference evidence="3" key="1">
    <citation type="journal article" date="2017" name="Nat. Commun.">
        <title>The asparagus genome sheds light on the origin and evolution of a young Y chromosome.</title>
        <authorList>
            <person name="Harkess A."/>
            <person name="Zhou J."/>
            <person name="Xu C."/>
            <person name="Bowers J.E."/>
            <person name="Van der Hulst R."/>
            <person name="Ayyampalayam S."/>
            <person name="Mercati F."/>
            <person name="Riccardi P."/>
            <person name="McKain M.R."/>
            <person name="Kakrana A."/>
            <person name="Tang H."/>
            <person name="Ray J."/>
            <person name="Groenendijk J."/>
            <person name="Arikit S."/>
            <person name="Mathioni S.M."/>
            <person name="Nakano M."/>
            <person name="Shan H."/>
            <person name="Telgmann-Rauber A."/>
            <person name="Kanno A."/>
            <person name="Yue Z."/>
            <person name="Chen H."/>
            <person name="Li W."/>
            <person name="Chen Y."/>
            <person name="Xu X."/>
            <person name="Zhang Y."/>
            <person name="Luo S."/>
            <person name="Chen H."/>
            <person name="Gao J."/>
            <person name="Mao Z."/>
            <person name="Pires J.C."/>
            <person name="Luo M."/>
            <person name="Kudrna D."/>
            <person name="Wing R.A."/>
            <person name="Meyers B.C."/>
            <person name="Yi K."/>
            <person name="Kong H."/>
            <person name="Lavrijsen P."/>
            <person name="Sunseri F."/>
            <person name="Falavigna A."/>
            <person name="Ye Y."/>
            <person name="Leebens-Mack J.H."/>
            <person name="Chen G."/>
        </authorList>
    </citation>
    <scope>NUCLEOTIDE SEQUENCE [LARGE SCALE GENOMIC DNA]</scope>
    <source>
        <strain evidence="3">cv. DH0086</strain>
    </source>
</reference>
<feature type="region of interest" description="Disordered" evidence="1">
    <location>
        <begin position="278"/>
        <end position="318"/>
    </location>
</feature>
<feature type="compositionally biased region" description="Low complexity" evidence="1">
    <location>
        <begin position="20"/>
        <end position="30"/>
    </location>
</feature>
<dbReference type="EMBL" id="CM007382">
    <property type="protein sequence ID" value="ONK76856.1"/>
    <property type="molecule type" value="Genomic_DNA"/>
</dbReference>
<proteinExistence type="predicted"/>
<feature type="compositionally biased region" description="Low complexity" evidence="1">
    <location>
        <begin position="78"/>
        <end position="96"/>
    </location>
</feature>